<reference evidence="2" key="1">
    <citation type="journal article" date="2019" name="Sci. Rep.">
        <title>Draft genome of Tanacetum cinerariifolium, the natural source of mosquito coil.</title>
        <authorList>
            <person name="Yamashiro T."/>
            <person name="Shiraishi A."/>
            <person name="Satake H."/>
            <person name="Nakayama K."/>
        </authorList>
    </citation>
    <scope>NUCLEOTIDE SEQUENCE</scope>
</reference>
<evidence type="ECO:0000256" key="1">
    <source>
        <dbReference type="SAM" id="MobiDB-lite"/>
    </source>
</evidence>
<proteinExistence type="predicted"/>
<gene>
    <name evidence="2" type="ORF">Tci_926726</name>
</gene>
<evidence type="ECO:0000313" key="2">
    <source>
        <dbReference type="EMBL" id="GFD54757.1"/>
    </source>
</evidence>
<feature type="region of interest" description="Disordered" evidence="1">
    <location>
        <begin position="44"/>
        <end position="66"/>
    </location>
</feature>
<dbReference type="AlphaFoldDB" id="A0A699X4X8"/>
<accession>A0A699X4X8</accession>
<feature type="non-terminal residue" evidence="2">
    <location>
        <position position="1"/>
    </location>
</feature>
<comment type="caution">
    <text evidence="2">The sequence shown here is derived from an EMBL/GenBank/DDBJ whole genome shotgun (WGS) entry which is preliminary data.</text>
</comment>
<name>A0A699X4X8_TANCI</name>
<sequence>KVPRHLARAGAQARIRPDGRTVGTAAGAGAQVFPRLHHVLLGGHVQGKRHPQRPAHNGQGVCGDYE</sequence>
<protein>
    <submittedName>
        <fullName evidence="2">Uncharacterized protein</fullName>
    </submittedName>
</protein>
<dbReference type="EMBL" id="BKCJ011809765">
    <property type="protein sequence ID" value="GFD54757.1"/>
    <property type="molecule type" value="Genomic_DNA"/>
</dbReference>
<feature type="region of interest" description="Disordered" evidence="1">
    <location>
        <begin position="1"/>
        <end position="22"/>
    </location>
</feature>
<organism evidence="2">
    <name type="scientific">Tanacetum cinerariifolium</name>
    <name type="common">Dalmatian daisy</name>
    <name type="synonym">Chrysanthemum cinerariifolium</name>
    <dbReference type="NCBI Taxonomy" id="118510"/>
    <lineage>
        <taxon>Eukaryota</taxon>
        <taxon>Viridiplantae</taxon>
        <taxon>Streptophyta</taxon>
        <taxon>Embryophyta</taxon>
        <taxon>Tracheophyta</taxon>
        <taxon>Spermatophyta</taxon>
        <taxon>Magnoliopsida</taxon>
        <taxon>eudicotyledons</taxon>
        <taxon>Gunneridae</taxon>
        <taxon>Pentapetalae</taxon>
        <taxon>asterids</taxon>
        <taxon>campanulids</taxon>
        <taxon>Asterales</taxon>
        <taxon>Asteraceae</taxon>
        <taxon>Asteroideae</taxon>
        <taxon>Anthemideae</taxon>
        <taxon>Anthemidinae</taxon>
        <taxon>Tanacetum</taxon>
    </lineage>
</organism>